<name>A0A934S8T1_9BACT</name>
<dbReference type="InterPro" id="IPR013324">
    <property type="entry name" value="RNA_pol_sigma_r3/r4-like"/>
</dbReference>
<dbReference type="EMBL" id="JAENIJ010000001">
    <property type="protein sequence ID" value="MBK1880938.1"/>
    <property type="molecule type" value="Genomic_DNA"/>
</dbReference>
<dbReference type="InterPro" id="IPR013249">
    <property type="entry name" value="RNA_pol_sigma70_r4_t2"/>
</dbReference>
<dbReference type="PANTHER" id="PTHR43133:SF8">
    <property type="entry name" value="RNA POLYMERASE SIGMA FACTOR HI_1459-RELATED"/>
    <property type="match status" value="1"/>
</dbReference>
<dbReference type="RefSeq" id="WP_200266621.1">
    <property type="nucleotide sequence ID" value="NZ_JAENIJ010000001.1"/>
</dbReference>
<feature type="domain" description="RNA polymerase sigma factor 70 region 4 type 2" evidence="5">
    <location>
        <begin position="130"/>
        <end position="181"/>
    </location>
</feature>
<dbReference type="Gene3D" id="1.10.10.10">
    <property type="entry name" value="Winged helix-like DNA-binding domain superfamily/Winged helix DNA-binding domain"/>
    <property type="match status" value="1"/>
</dbReference>
<dbReference type="SUPFAM" id="SSF88659">
    <property type="entry name" value="Sigma3 and sigma4 domains of RNA polymerase sigma factors"/>
    <property type="match status" value="1"/>
</dbReference>
<dbReference type="GO" id="GO:0003677">
    <property type="term" value="F:DNA binding"/>
    <property type="evidence" value="ECO:0007669"/>
    <property type="project" value="UniProtKB-KW"/>
</dbReference>
<gene>
    <name evidence="6" type="ORF">JIN85_00845</name>
</gene>
<evidence type="ECO:0000313" key="7">
    <source>
        <dbReference type="Proteomes" id="UP000603141"/>
    </source>
</evidence>
<keyword evidence="3" id="KW-0238">DNA-binding</keyword>
<evidence type="ECO:0000259" key="5">
    <source>
        <dbReference type="Pfam" id="PF08281"/>
    </source>
</evidence>
<dbReference type="PANTHER" id="PTHR43133">
    <property type="entry name" value="RNA POLYMERASE ECF-TYPE SIGMA FACTO"/>
    <property type="match status" value="1"/>
</dbReference>
<accession>A0A934S8T1</accession>
<keyword evidence="2" id="KW-0731">Sigma factor</keyword>
<protein>
    <submittedName>
        <fullName evidence="6">Sigma-70 family RNA polymerase sigma factor</fullName>
    </submittedName>
</protein>
<reference evidence="6" key="1">
    <citation type="submission" date="2021-01" db="EMBL/GenBank/DDBJ databases">
        <title>Modified the classification status of verrucomicrobia.</title>
        <authorList>
            <person name="Feng X."/>
        </authorList>
    </citation>
    <scope>NUCLEOTIDE SEQUENCE</scope>
    <source>
        <strain evidence="6">KCTC 22041</strain>
    </source>
</reference>
<sequence>MKKSPGQPQKTASSSAPPAKETEISVEAFVGAALQKYQAALISYVITIVRDPERARVVVRDTFIRLCQQDFSKVKTDLKVWLLINGRDAALQVSQKGKPSQPPDEIRWQRVAGPDLSADEKFLQDERFTKIMQLLDQLPIKQREVLILHCQQRMNALEISKITGLSSSQTKVHLHAGLKRMGELLPNDLKI</sequence>
<dbReference type="GO" id="GO:0006352">
    <property type="term" value="P:DNA-templated transcription initiation"/>
    <property type="evidence" value="ECO:0007669"/>
    <property type="project" value="InterPro"/>
</dbReference>
<dbReference type="InterPro" id="IPR039425">
    <property type="entry name" value="RNA_pol_sigma-70-like"/>
</dbReference>
<comment type="caution">
    <text evidence="6">The sequence shown here is derived from an EMBL/GenBank/DDBJ whole genome shotgun (WGS) entry which is preliminary data.</text>
</comment>
<keyword evidence="4" id="KW-0804">Transcription</keyword>
<evidence type="ECO:0000256" key="4">
    <source>
        <dbReference type="ARBA" id="ARBA00023163"/>
    </source>
</evidence>
<evidence type="ECO:0000256" key="3">
    <source>
        <dbReference type="ARBA" id="ARBA00023125"/>
    </source>
</evidence>
<organism evidence="6 7">
    <name type="scientific">Luteolibacter pohnpeiensis</name>
    <dbReference type="NCBI Taxonomy" id="454153"/>
    <lineage>
        <taxon>Bacteria</taxon>
        <taxon>Pseudomonadati</taxon>
        <taxon>Verrucomicrobiota</taxon>
        <taxon>Verrucomicrobiia</taxon>
        <taxon>Verrucomicrobiales</taxon>
        <taxon>Verrucomicrobiaceae</taxon>
        <taxon>Luteolibacter</taxon>
    </lineage>
</organism>
<keyword evidence="7" id="KW-1185">Reference proteome</keyword>
<keyword evidence="1" id="KW-0805">Transcription regulation</keyword>
<dbReference type="Proteomes" id="UP000603141">
    <property type="component" value="Unassembled WGS sequence"/>
</dbReference>
<evidence type="ECO:0000313" key="6">
    <source>
        <dbReference type="EMBL" id="MBK1880938.1"/>
    </source>
</evidence>
<evidence type="ECO:0000256" key="2">
    <source>
        <dbReference type="ARBA" id="ARBA00023082"/>
    </source>
</evidence>
<dbReference type="GO" id="GO:0016987">
    <property type="term" value="F:sigma factor activity"/>
    <property type="evidence" value="ECO:0007669"/>
    <property type="project" value="UniProtKB-KW"/>
</dbReference>
<dbReference type="Pfam" id="PF08281">
    <property type="entry name" value="Sigma70_r4_2"/>
    <property type="match status" value="1"/>
</dbReference>
<proteinExistence type="predicted"/>
<dbReference type="InterPro" id="IPR036388">
    <property type="entry name" value="WH-like_DNA-bd_sf"/>
</dbReference>
<evidence type="ECO:0000256" key="1">
    <source>
        <dbReference type="ARBA" id="ARBA00023015"/>
    </source>
</evidence>
<dbReference type="AlphaFoldDB" id="A0A934S8T1"/>